<evidence type="ECO:0000256" key="1">
    <source>
        <dbReference type="ARBA" id="ARBA00023267"/>
    </source>
</evidence>
<dbReference type="PROSITE" id="PS00188">
    <property type="entry name" value="BIOTIN"/>
    <property type="match status" value="1"/>
</dbReference>
<dbReference type="PANTHER" id="PTHR45266">
    <property type="entry name" value="OXALOACETATE DECARBOXYLASE ALPHA CHAIN"/>
    <property type="match status" value="1"/>
</dbReference>
<feature type="region of interest" description="Disordered" evidence="2">
    <location>
        <begin position="68"/>
        <end position="96"/>
    </location>
</feature>
<feature type="domain" description="Lipoyl-binding" evidence="3">
    <location>
        <begin position="91"/>
        <end position="170"/>
    </location>
</feature>
<evidence type="ECO:0000313" key="4">
    <source>
        <dbReference type="EMBL" id="MFC6396813.1"/>
    </source>
</evidence>
<dbReference type="EMBL" id="JBHSUA010000015">
    <property type="protein sequence ID" value="MFC6396813.1"/>
    <property type="molecule type" value="Genomic_DNA"/>
</dbReference>
<dbReference type="CDD" id="cd06850">
    <property type="entry name" value="biotinyl_domain"/>
    <property type="match status" value="1"/>
</dbReference>
<dbReference type="Proteomes" id="UP001596266">
    <property type="component" value="Unassembled WGS sequence"/>
</dbReference>
<accession>A0ABW1X2H8</accession>
<dbReference type="InterPro" id="IPR050709">
    <property type="entry name" value="Biotin_Carboxyl_Carrier/Decarb"/>
</dbReference>
<dbReference type="InterPro" id="IPR001882">
    <property type="entry name" value="Biotin_BS"/>
</dbReference>
<dbReference type="Gene3D" id="2.40.50.100">
    <property type="match status" value="1"/>
</dbReference>
<keyword evidence="5" id="KW-1185">Reference proteome</keyword>
<protein>
    <submittedName>
        <fullName evidence="4">Biotin/lipoyl-containing protein</fullName>
    </submittedName>
</protein>
<dbReference type="PANTHER" id="PTHR45266:SF3">
    <property type="entry name" value="OXALOACETATE DECARBOXYLASE ALPHA CHAIN"/>
    <property type="match status" value="1"/>
</dbReference>
<organism evidence="4 5">
    <name type="scientific">Luteococcus sanguinis</name>
    <dbReference type="NCBI Taxonomy" id="174038"/>
    <lineage>
        <taxon>Bacteria</taxon>
        <taxon>Bacillati</taxon>
        <taxon>Actinomycetota</taxon>
        <taxon>Actinomycetes</taxon>
        <taxon>Propionibacteriales</taxon>
        <taxon>Propionibacteriaceae</taxon>
        <taxon>Luteococcus</taxon>
    </lineage>
</organism>
<sequence length="173" mass="18170">MRRYTIEVNDLSHSIDIDEVTADEFDVVVDGISTRVRLHDHADLAQAAITPDVTVTGRRAMHEPVVRDLPHGELGGSQAPSTQAHKPAPAVATGPTPTTGTDAMTAPMPGVVLSISASPGQTVVRGDLVMVLEAMKMKNEIRASRDGMIAGFGCAVGDQVKYGDVLVRFAAGA</sequence>
<proteinExistence type="predicted"/>
<feature type="compositionally biased region" description="Low complexity" evidence="2">
    <location>
        <begin position="87"/>
        <end position="96"/>
    </location>
</feature>
<gene>
    <name evidence="4" type="ORF">ACFP57_07420</name>
</gene>
<keyword evidence="1" id="KW-0092">Biotin</keyword>
<reference evidence="5" key="1">
    <citation type="journal article" date="2019" name="Int. J. Syst. Evol. Microbiol.">
        <title>The Global Catalogue of Microorganisms (GCM) 10K type strain sequencing project: providing services to taxonomists for standard genome sequencing and annotation.</title>
        <authorList>
            <consortium name="The Broad Institute Genomics Platform"/>
            <consortium name="The Broad Institute Genome Sequencing Center for Infectious Disease"/>
            <person name="Wu L."/>
            <person name="Ma J."/>
        </authorList>
    </citation>
    <scope>NUCLEOTIDE SEQUENCE [LARGE SCALE GENOMIC DNA]</scope>
    <source>
        <strain evidence="5">CGMCC 1.15277</strain>
    </source>
</reference>
<dbReference type="InterPro" id="IPR000089">
    <property type="entry name" value="Biotin_lipoyl"/>
</dbReference>
<comment type="caution">
    <text evidence="4">The sequence shown here is derived from an EMBL/GenBank/DDBJ whole genome shotgun (WGS) entry which is preliminary data.</text>
</comment>
<dbReference type="PROSITE" id="PS50968">
    <property type="entry name" value="BIOTINYL_LIPOYL"/>
    <property type="match status" value="1"/>
</dbReference>
<evidence type="ECO:0000313" key="5">
    <source>
        <dbReference type="Proteomes" id="UP001596266"/>
    </source>
</evidence>
<evidence type="ECO:0000259" key="3">
    <source>
        <dbReference type="PROSITE" id="PS50968"/>
    </source>
</evidence>
<dbReference type="RefSeq" id="WP_343884188.1">
    <property type="nucleotide sequence ID" value="NZ_BAAAKI010000001.1"/>
</dbReference>
<evidence type="ECO:0000256" key="2">
    <source>
        <dbReference type="SAM" id="MobiDB-lite"/>
    </source>
</evidence>
<dbReference type="Pfam" id="PF00364">
    <property type="entry name" value="Biotin_lipoyl"/>
    <property type="match status" value="1"/>
</dbReference>
<dbReference type="SUPFAM" id="SSF51230">
    <property type="entry name" value="Single hybrid motif"/>
    <property type="match status" value="1"/>
</dbReference>
<name>A0ABW1X2H8_9ACTN</name>
<dbReference type="InterPro" id="IPR011053">
    <property type="entry name" value="Single_hybrid_motif"/>
</dbReference>